<feature type="chain" id="PRO_5045745171" evidence="17">
    <location>
        <begin position="20"/>
        <end position="1463"/>
    </location>
</feature>
<evidence type="ECO:0000256" key="7">
    <source>
        <dbReference type="ARBA" id="ARBA00022989"/>
    </source>
</evidence>
<evidence type="ECO:0000259" key="21">
    <source>
        <dbReference type="PROSITE" id="PS50835"/>
    </source>
</evidence>
<dbReference type="InterPro" id="IPR000203">
    <property type="entry name" value="GPS"/>
</dbReference>
<evidence type="ECO:0000256" key="14">
    <source>
        <dbReference type="ARBA" id="ARBA00023319"/>
    </source>
</evidence>
<reference evidence="23" key="1">
    <citation type="submission" date="2025-08" db="UniProtKB">
        <authorList>
            <consortium name="RefSeq"/>
        </authorList>
    </citation>
    <scope>IDENTIFICATION</scope>
    <source>
        <tissue evidence="23">Muscle</tissue>
    </source>
</reference>
<feature type="domain" description="G-protein coupled receptors family 2 profile 2" evidence="20">
    <location>
        <begin position="727"/>
        <end position="1029"/>
    </location>
</feature>
<keyword evidence="7 16" id="KW-1133">Transmembrane helix</keyword>
<dbReference type="PROSITE" id="PS51450">
    <property type="entry name" value="LRR"/>
    <property type="match status" value="2"/>
</dbReference>
<keyword evidence="9 16" id="KW-0472">Membrane</keyword>
<feature type="region of interest" description="Disordered" evidence="15">
    <location>
        <begin position="1072"/>
        <end position="1097"/>
    </location>
</feature>
<evidence type="ECO:0000259" key="20">
    <source>
        <dbReference type="PROSITE" id="PS50261"/>
    </source>
</evidence>
<dbReference type="InterPro" id="IPR036445">
    <property type="entry name" value="GPCR_2_extracell_dom_sf"/>
</dbReference>
<proteinExistence type="inferred from homology"/>
<dbReference type="Pfam" id="PF00002">
    <property type="entry name" value="7tm_2"/>
    <property type="match status" value="1"/>
</dbReference>
<evidence type="ECO:0000256" key="4">
    <source>
        <dbReference type="ARBA" id="ARBA00022692"/>
    </source>
</evidence>
<evidence type="ECO:0000256" key="6">
    <source>
        <dbReference type="ARBA" id="ARBA00022737"/>
    </source>
</evidence>
<dbReference type="InterPro" id="IPR058808">
    <property type="entry name" value="GAIN_ADGRA2/3"/>
</dbReference>
<evidence type="ECO:0000259" key="18">
    <source>
        <dbReference type="PROSITE" id="PS50221"/>
    </source>
</evidence>
<dbReference type="InterPro" id="IPR007110">
    <property type="entry name" value="Ig-like_dom"/>
</dbReference>
<dbReference type="SUPFAM" id="SSF48726">
    <property type="entry name" value="Immunoglobulin"/>
    <property type="match status" value="1"/>
</dbReference>
<feature type="domain" description="Ig-like" evidence="21">
    <location>
        <begin position="222"/>
        <end position="320"/>
    </location>
</feature>
<keyword evidence="12" id="KW-0325">Glycoprotein</keyword>
<dbReference type="Gene3D" id="2.60.220.50">
    <property type="match status" value="1"/>
</dbReference>
<evidence type="ECO:0000256" key="1">
    <source>
        <dbReference type="ARBA" id="ARBA00004141"/>
    </source>
</evidence>
<feature type="compositionally biased region" description="Basic residues" evidence="15">
    <location>
        <begin position="1340"/>
        <end position="1356"/>
    </location>
</feature>
<feature type="transmembrane region" description="Helical" evidence="16">
    <location>
        <begin position="849"/>
        <end position="869"/>
    </location>
</feature>
<dbReference type="Proteomes" id="UP000694941">
    <property type="component" value="Unplaced"/>
</dbReference>
<feature type="compositionally biased region" description="Polar residues" evidence="15">
    <location>
        <begin position="1072"/>
        <end position="1090"/>
    </location>
</feature>
<dbReference type="Pfam" id="PF00047">
    <property type="entry name" value="ig"/>
    <property type="match status" value="1"/>
</dbReference>
<sequence length="1463" mass="163163">MKPLWMTCLLLSAMASVSADCPEACRCRGRPSINHGHRVKCNKLTNVSSLTPDKLAKLPRNTVSLNLKGNDISQVQEEAFAAFHNLKKLVLKKNQIRVIEDGAFENLTSLESLDLSDNKIGTITPGMFRGLSSLQRLELGGNAISRIPEGSFKELPSLRIIGLEKNPLICDCQLWWLVAWAVLDKNRITLKSTCKIPHEFENTQLVEMKKHDMHCNWPLQLPVFELQPKTNQLVFAGDSLTFLCRVSNIEQDTHLTWIQDGETIMADPLGSVLIEQHMNADKSVIVSSLSLRQLQTGHSGSWMCHVETSRGNESLGIRIVVVAENAGRCPRTVTSDNKGQYVWPETLAGITVQLQCMGTPSGALGYGIAHAYHTCTAKGVWEDLNTSGCPYVSEVTKVLYQFSKTNLTLSKTNVVDSVNGLRNYTGNGDRLHDKMDVVFIARTLENYLEFVPEYKEIAEMLVDIINAVMNVDRRLLRAAQTEDRSCSRLVGVLRQLPELSVDTALNRYRSNLVMEEFIVKPEVFQGMACISHTVRMAGQPTDGQHFWPNSRGFFNDKSLHCHTVNISTLRRTNEDQSLDASIYLPPSLFRQPDSSEALTKATSHKLQFLVFQNSILFPRPAELARHKDITSAVITSKVAKVFLTNLTDPVYVTLTAPLYTNDITPVWWNQDINGGHGDWSHEGCMIQNIHENQVTFSCHRLGTFGLLQDLDALFLEYSQQHVQYRLSHPTIYLGSLITVCCLIVSIVVYISCFSKICMPKKNKHSLLNTWLALVLLCCLFALGVKQVDIPLVCQAIGLLLHYLTLCVLLWMVISVSNLYKKLTKSDPPQPPPDEPLPDHPLPPKPMLRFYLVGWGVATIVCGISAAVHLENYGGHSYCFLAFSPSIAAFYGPTSVLLFFLCVFLLLIRCVLQSSVDSSGPLLDNIPIASNVDTDLTHNNIDSQEQDSLKTEKASTLESTEDNEFSYHTQLRAHLVMLILFVCAWASGAVTIGRSTAGHLPADDLIFGLLYCLFSIFLGVFVLVFFCYSRQDVRMCIFKWLNLKEPDSEETAALSEVVPPVSGHDAVSSEPVLQSTNSLHSSHTSKSNNPVIKQGLDHSKPPSVNLLSSYPSATDHSFSGAEMFYDPRQSVVAKKFFEKNRRQQQLRLLKKNNLQKEAATRNSDSGKTNDPFHNQKSDSEQTSMLDGSSIVSGIPIACNILPDLSKSSVAQENVCLGQRTEGEGADLKVPSNKRGSSPKKLPGFLLDENKMHNCSLCSDTSQDTSCTNYPNIQHYAPAPSPMGIPPWLSGPPTDPRKPRYIGHKKNSCVDCSDSSRVAPSVFTHSCCSELTEGSYPQTVGHKPRSRERNRHRRNRRQRSWDDRYRRERAKSQTCKECCSVHCNQCLHEQSYPMGNMSRQRHRAGSRMSDKSRQSDHLQGSRQFTRSQSAYEQMARQVLDDLVSSSGADEGSEGSRGGKKAETFL</sequence>
<feature type="compositionally biased region" description="Polar residues" evidence="15">
    <location>
        <begin position="1159"/>
        <end position="1171"/>
    </location>
</feature>
<evidence type="ECO:0000313" key="23">
    <source>
        <dbReference type="RefSeq" id="XP_022246044.1"/>
    </source>
</evidence>
<evidence type="ECO:0000256" key="12">
    <source>
        <dbReference type="ARBA" id="ARBA00023180"/>
    </source>
</evidence>
<keyword evidence="6" id="KW-0677">Repeat</keyword>
<keyword evidence="10" id="KW-1015">Disulfide bond</keyword>
<dbReference type="GeneID" id="106462933"/>
<feature type="region of interest" description="Disordered" evidence="15">
    <location>
        <begin position="1395"/>
        <end position="1463"/>
    </location>
</feature>
<dbReference type="SMART" id="SM00082">
    <property type="entry name" value="LRRCT"/>
    <property type="match status" value="1"/>
</dbReference>
<evidence type="ECO:0000256" key="5">
    <source>
        <dbReference type="ARBA" id="ARBA00022729"/>
    </source>
</evidence>
<dbReference type="InterPro" id="IPR017981">
    <property type="entry name" value="GPCR_2-like_7TM"/>
</dbReference>
<feature type="signal peptide" evidence="17">
    <location>
        <begin position="1"/>
        <end position="19"/>
    </location>
</feature>
<dbReference type="InterPro" id="IPR003591">
    <property type="entry name" value="Leu-rich_rpt_typical-subtyp"/>
</dbReference>
<evidence type="ECO:0000256" key="10">
    <source>
        <dbReference type="ARBA" id="ARBA00023157"/>
    </source>
</evidence>
<feature type="transmembrane region" description="Helical" evidence="16">
    <location>
        <begin position="796"/>
        <end position="819"/>
    </location>
</feature>
<dbReference type="PROSITE" id="PS50835">
    <property type="entry name" value="IG_LIKE"/>
    <property type="match status" value="1"/>
</dbReference>
<evidence type="ECO:0000256" key="15">
    <source>
        <dbReference type="SAM" id="MobiDB-lite"/>
    </source>
</evidence>
<dbReference type="SMART" id="SM00369">
    <property type="entry name" value="LRR_TYP"/>
    <property type="match status" value="4"/>
</dbReference>
<dbReference type="SUPFAM" id="SSF52058">
    <property type="entry name" value="L domain-like"/>
    <property type="match status" value="1"/>
</dbReference>
<dbReference type="PANTHER" id="PTHR45930:SF4">
    <property type="entry name" value="ADHESION G PROTEIN-COUPLED RECEPTOR A3"/>
    <property type="match status" value="1"/>
</dbReference>
<dbReference type="InterPro" id="IPR017983">
    <property type="entry name" value="GPCR_2_secretin-like_CS"/>
</dbReference>
<dbReference type="InterPro" id="IPR013783">
    <property type="entry name" value="Ig-like_fold"/>
</dbReference>
<dbReference type="InterPro" id="IPR051963">
    <property type="entry name" value="Adhesion_GPCR_A"/>
</dbReference>
<keyword evidence="5 17" id="KW-0732">Signal</keyword>
<feature type="transmembrane region" description="Helical" evidence="16">
    <location>
        <begin position="889"/>
        <end position="911"/>
    </location>
</feature>
<dbReference type="Gene3D" id="1.20.1070.10">
    <property type="entry name" value="Rhodopsin 7-helix transmembrane proteins"/>
    <property type="match status" value="1"/>
</dbReference>
<keyword evidence="14" id="KW-0393">Immunoglobulin domain</keyword>
<organism evidence="22 23">
    <name type="scientific">Limulus polyphemus</name>
    <name type="common">Atlantic horseshoe crab</name>
    <dbReference type="NCBI Taxonomy" id="6850"/>
    <lineage>
        <taxon>Eukaryota</taxon>
        <taxon>Metazoa</taxon>
        <taxon>Ecdysozoa</taxon>
        <taxon>Arthropoda</taxon>
        <taxon>Chelicerata</taxon>
        <taxon>Merostomata</taxon>
        <taxon>Xiphosura</taxon>
        <taxon>Limulidae</taxon>
        <taxon>Limulus</taxon>
    </lineage>
</organism>
<evidence type="ECO:0000256" key="11">
    <source>
        <dbReference type="ARBA" id="ARBA00023170"/>
    </source>
</evidence>
<dbReference type="InterPro" id="IPR032675">
    <property type="entry name" value="LRR_dom_sf"/>
</dbReference>
<dbReference type="PANTHER" id="PTHR45930">
    <property type="entry name" value="G-PROTEIN COUPLED RECEPTOR 124-LIKE PROTEIN"/>
    <property type="match status" value="1"/>
</dbReference>
<dbReference type="InterPro" id="IPR013151">
    <property type="entry name" value="Immunoglobulin_dom"/>
</dbReference>
<dbReference type="InterPro" id="IPR003599">
    <property type="entry name" value="Ig_sub"/>
</dbReference>
<dbReference type="InterPro" id="IPR057244">
    <property type="entry name" value="GAIN_B"/>
</dbReference>
<keyword evidence="11" id="KW-0675">Receptor</keyword>
<keyword evidence="8" id="KW-0297">G-protein coupled receptor</keyword>
<feature type="compositionally biased region" description="Polar residues" evidence="15">
    <location>
        <begin position="1415"/>
        <end position="1429"/>
    </location>
</feature>
<evidence type="ECO:0000256" key="13">
    <source>
        <dbReference type="ARBA" id="ARBA00023224"/>
    </source>
</evidence>
<comment type="similarity">
    <text evidence="2">Belongs to the G-protein coupled receptor 2 family. Adhesion G-protein coupled receptor (ADGR) subfamily.</text>
</comment>
<accession>A0ABM1SQY8</accession>
<dbReference type="Pfam" id="PF13855">
    <property type="entry name" value="LRR_8"/>
    <property type="match status" value="1"/>
</dbReference>
<dbReference type="InterPro" id="IPR001879">
    <property type="entry name" value="GPCR_2_extracellular_dom"/>
</dbReference>
<feature type="transmembrane region" description="Helical" evidence="16">
    <location>
        <begin position="1004"/>
        <end position="1027"/>
    </location>
</feature>
<evidence type="ECO:0000256" key="9">
    <source>
        <dbReference type="ARBA" id="ARBA00023136"/>
    </source>
</evidence>
<feature type="region of interest" description="Disordered" evidence="15">
    <location>
        <begin position="1334"/>
        <end position="1364"/>
    </location>
</feature>
<dbReference type="PROSITE" id="PS00650">
    <property type="entry name" value="G_PROTEIN_RECEP_F2_2"/>
    <property type="match status" value="1"/>
</dbReference>
<dbReference type="PROSITE" id="PS50221">
    <property type="entry name" value="GAIN_B"/>
    <property type="match status" value="1"/>
</dbReference>
<keyword evidence="22" id="KW-1185">Reference proteome</keyword>
<evidence type="ECO:0000259" key="19">
    <source>
        <dbReference type="PROSITE" id="PS50227"/>
    </source>
</evidence>
<dbReference type="Gene3D" id="2.60.40.10">
    <property type="entry name" value="Immunoglobulins"/>
    <property type="match status" value="1"/>
</dbReference>
<keyword evidence="3" id="KW-0433">Leucine-rich repeat</keyword>
<evidence type="ECO:0000256" key="8">
    <source>
        <dbReference type="ARBA" id="ARBA00023040"/>
    </source>
</evidence>
<keyword evidence="13" id="KW-0807">Transducer</keyword>
<gene>
    <name evidence="23" type="primary">LOC106462933</name>
</gene>
<dbReference type="RefSeq" id="XP_022246044.1">
    <property type="nucleotide sequence ID" value="XM_022390336.1"/>
</dbReference>
<feature type="transmembrane region" description="Helical" evidence="16">
    <location>
        <begin position="765"/>
        <end position="784"/>
    </location>
</feature>
<feature type="transmembrane region" description="Helical" evidence="16">
    <location>
        <begin position="974"/>
        <end position="992"/>
    </location>
</feature>
<comment type="subcellular location">
    <subcellularLocation>
        <location evidence="1">Membrane</location>
        <topology evidence="1">Multi-pass membrane protein</topology>
    </subcellularLocation>
</comment>
<keyword evidence="4 16" id="KW-0812">Transmembrane</keyword>
<evidence type="ECO:0000313" key="22">
    <source>
        <dbReference type="Proteomes" id="UP000694941"/>
    </source>
</evidence>
<feature type="domain" description="GAIN-B" evidence="18">
    <location>
        <begin position="553"/>
        <end position="714"/>
    </location>
</feature>
<dbReference type="PROSITE" id="PS50261">
    <property type="entry name" value="G_PROTEIN_RECEP_F2_4"/>
    <property type="match status" value="1"/>
</dbReference>
<dbReference type="InterPro" id="IPR036179">
    <property type="entry name" value="Ig-like_dom_sf"/>
</dbReference>
<feature type="transmembrane region" description="Helical" evidence="16">
    <location>
        <begin position="731"/>
        <end position="753"/>
    </location>
</feature>
<dbReference type="PROSITE" id="PS50227">
    <property type="entry name" value="G_PROTEIN_RECEP_F2_3"/>
    <property type="match status" value="1"/>
</dbReference>
<name>A0ABM1SQY8_LIMPO</name>
<feature type="region of interest" description="Disordered" evidence="15">
    <location>
        <begin position="1146"/>
        <end position="1185"/>
    </location>
</feature>
<dbReference type="InterPro" id="IPR001611">
    <property type="entry name" value="Leu-rich_rpt"/>
</dbReference>
<dbReference type="Pfam" id="PF26588">
    <property type="entry name" value="GAIN_ADGRA3"/>
    <property type="match status" value="1"/>
</dbReference>
<dbReference type="InterPro" id="IPR046338">
    <property type="entry name" value="GAIN_dom_sf"/>
</dbReference>
<dbReference type="InterPro" id="IPR000832">
    <property type="entry name" value="GPCR_2_secretin-like"/>
</dbReference>
<feature type="domain" description="G-protein coupled receptors family 2 profile 1" evidence="19">
    <location>
        <begin position="303"/>
        <end position="393"/>
    </location>
</feature>
<dbReference type="Pfam" id="PF01825">
    <property type="entry name" value="GPS"/>
    <property type="match status" value="1"/>
</dbReference>
<protein>
    <submittedName>
        <fullName evidence="23">Adhesion G protein-coupled receptor A3-like isoform X1</fullName>
    </submittedName>
</protein>
<dbReference type="Gene3D" id="3.80.10.10">
    <property type="entry name" value="Ribonuclease Inhibitor"/>
    <property type="match status" value="1"/>
</dbReference>
<dbReference type="SMART" id="SM00409">
    <property type="entry name" value="IG"/>
    <property type="match status" value="1"/>
</dbReference>
<evidence type="ECO:0000256" key="3">
    <source>
        <dbReference type="ARBA" id="ARBA00022614"/>
    </source>
</evidence>
<evidence type="ECO:0000256" key="2">
    <source>
        <dbReference type="ARBA" id="ARBA00007343"/>
    </source>
</evidence>
<evidence type="ECO:0000256" key="16">
    <source>
        <dbReference type="SAM" id="Phobius"/>
    </source>
</evidence>
<dbReference type="InterPro" id="IPR000483">
    <property type="entry name" value="Cys-rich_flank_reg_C"/>
</dbReference>
<dbReference type="SUPFAM" id="SSF111418">
    <property type="entry name" value="Hormone receptor domain"/>
    <property type="match status" value="1"/>
</dbReference>
<evidence type="ECO:0000256" key="17">
    <source>
        <dbReference type="SAM" id="SignalP"/>
    </source>
</evidence>